<reference evidence="1 2" key="1">
    <citation type="submission" date="2018-08" db="EMBL/GenBank/DDBJ databases">
        <title>Chitinophaga sp. K20C18050901, a novel bacterium isolated from forest soil.</title>
        <authorList>
            <person name="Wang C."/>
        </authorList>
    </citation>
    <scope>NUCLEOTIDE SEQUENCE [LARGE SCALE GENOMIC DNA]</scope>
    <source>
        <strain evidence="1 2">K20C18050901</strain>
    </source>
</reference>
<evidence type="ECO:0000313" key="1">
    <source>
        <dbReference type="EMBL" id="RFM37046.1"/>
    </source>
</evidence>
<evidence type="ECO:0000313" key="2">
    <source>
        <dbReference type="Proteomes" id="UP000261174"/>
    </source>
</evidence>
<organism evidence="1 2">
    <name type="scientific">Chitinophaga silvisoli</name>
    <dbReference type="NCBI Taxonomy" id="2291814"/>
    <lineage>
        <taxon>Bacteria</taxon>
        <taxon>Pseudomonadati</taxon>
        <taxon>Bacteroidota</taxon>
        <taxon>Chitinophagia</taxon>
        <taxon>Chitinophagales</taxon>
        <taxon>Chitinophagaceae</taxon>
        <taxon>Chitinophaga</taxon>
    </lineage>
</organism>
<dbReference type="Proteomes" id="UP000261174">
    <property type="component" value="Unassembled WGS sequence"/>
</dbReference>
<keyword evidence="2" id="KW-1185">Reference proteome</keyword>
<dbReference type="EMBL" id="QTJV01000001">
    <property type="protein sequence ID" value="RFM37046.1"/>
    <property type="molecule type" value="Genomic_DNA"/>
</dbReference>
<comment type="caution">
    <text evidence="1">The sequence shown here is derived from an EMBL/GenBank/DDBJ whole genome shotgun (WGS) entry which is preliminary data.</text>
</comment>
<proteinExistence type="predicted"/>
<accession>A0A3E1PA29</accession>
<sequence length="189" mass="21985">MKQMNSEIFAFSLDLGAKYPDAIEYMAQNLNIDTIEKDIKELLDYVFYHESAPLESTRKDEILFTMICLLNVSKQIIATKGIFCFDDEAEMEKSADDQLDTNVEGNILQQVHTLLVCCSLYFRKNLIERCKWTIPVYYRKMISFTNENRMMIQLLTEDEKGPIIYGLDTIANCLKGFSDELKKNNNIHH</sequence>
<dbReference type="AlphaFoldDB" id="A0A3E1PA29"/>
<gene>
    <name evidence="1" type="ORF">DXN04_05985</name>
</gene>
<dbReference type="RefSeq" id="WP_116852366.1">
    <property type="nucleotide sequence ID" value="NZ_QTJV01000001.1"/>
</dbReference>
<name>A0A3E1PA29_9BACT</name>
<protein>
    <submittedName>
        <fullName evidence="1">Uncharacterized protein</fullName>
    </submittedName>
</protein>